<name>A0A9N9EXX6_9GLOM</name>
<dbReference type="EMBL" id="CAJVPS010018356">
    <property type="protein sequence ID" value="CAG8697109.1"/>
    <property type="molecule type" value="Genomic_DNA"/>
</dbReference>
<proteinExistence type="predicted"/>
<dbReference type="Gene3D" id="3.40.50.300">
    <property type="entry name" value="P-loop containing nucleotide triphosphate hydrolases"/>
    <property type="match status" value="1"/>
</dbReference>
<accession>A0A9N9EXX6</accession>
<sequence>MARFIATNLGHSNPNRDASLQAVKVSKKEYYKKTWLFVEEAEKKLDEHIGFAEEKETFLNHIKVYKMTNGSFWPAKEVICYFSAPGMGKTTFVKTLAKAMGRECETISLSGFQETSEYSILGDENKPSLVAWVIKKTGCKNPVILLDELEKAEDPKIQKELLELFGKYKNKEKFTD</sequence>
<dbReference type="GO" id="GO:0004176">
    <property type="term" value="F:ATP-dependent peptidase activity"/>
    <property type="evidence" value="ECO:0007669"/>
    <property type="project" value="InterPro"/>
</dbReference>
<dbReference type="GO" id="GO:0005524">
    <property type="term" value="F:ATP binding"/>
    <property type="evidence" value="ECO:0007669"/>
    <property type="project" value="InterPro"/>
</dbReference>
<keyword evidence="3" id="KW-1185">Reference proteome</keyword>
<dbReference type="InterPro" id="IPR027417">
    <property type="entry name" value="P-loop_NTPase"/>
</dbReference>
<feature type="non-terminal residue" evidence="2">
    <location>
        <position position="1"/>
    </location>
</feature>
<gene>
    <name evidence="2" type="ORF">ALEPTO_LOCUS11431</name>
</gene>
<evidence type="ECO:0000313" key="3">
    <source>
        <dbReference type="Proteomes" id="UP000789508"/>
    </source>
</evidence>
<dbReference type="SUPFAM" id="SSF52540">
    <property type="entry name" value="P-loop containing nucleoside triphosphate hydrolases"/>
    <property type="match status" value="1"/>
</dbReference>
<dbReference type="GO" id="GO:0030163">
    <property type="term" value="P:protein catabolic process"/>
    <property type="evidence" value="ECO:0007669"/>
    <property type="project" value="InterPro"/>
</dbReference>
<dbReference type="GO" id="GO:0016887">
    <property type="term" value="F:ATP hydrolysis activity"/>
    <property type="evidence" value="ECO:0007669"/>
    <property type="project" value="InterPro"/>
</dbReference>
<organism evidence="2 3">
    <name type="scientific">Ambispora leptoticha</name>
    <dbReference type="NCBI Taxonomy" id="144679"/>
    <lineage>
        <taxon>Eukaryota</taxon>
        <taxon>Fungi</taxon>
        <taxon>Fungi incertae sedis</taxon>
        <taxon>Mucoromycota</taxon>
        <taxon>Glomeromycotina</taxon>
        <taxon>Glomeromycetes</taxon>
        <taxon>Archaeosporales</taxon>
        <taxon>Ambisporaceae</taxon>
        <taxon>Ambispora</taxon>
    </lineage>
</organism>
<evidence type="ECO:0000259" key="1">
    <source>
        <dbReference type="Pfam" id="PF00004"/>
    </source>
</evidence>
<dbReference type="PANTHER" id="PTHR10046">
    <property type="entry name" value="ATP DEPENDENT LON PROTEASE FAMILY MEMBER"/>
    <property type="match status" value="1"/>
</dbReference>
<dbReference type="InterPro" id="IPR027065">
    <property type="entry name" value="Lon_Prtase"/>
</dbReference>
<dbReference type="AlphaFoldDB" id="A0A9N9EXX6"/>
<dbReference type="Proteomes" id="UP000789508">
    <property type="component" value="Unassembled WGS sequence"/>
</dbReference>
<dbReference type="InterPro" id="IPR003959">
    <property type="entry name" value="ATPase_AAA_core"/>
</dbReference>
<dbReference type="Pfam" id="PF00004">
    <property type="entry name" value="AAA"/>
    <property type="match status" value="1"/>
</dbReference>
<comment type="caution">
    <text evidence="2">The sequence shown here is derived from an EMBL/GenBank/DDBJ whole genome shotgun (WGS) entry which is preliminary data.</text>
</comment>
<protein>
    <submittedName>
        <fullName evidence="2">1662_t:CDS:1</fullName>
    </submittedName>
</protein>
<reference evidence="2" key="1">
    <citation type="submission" date="2021-06" db="EMBL/GenBank/DDBJ databases">
        <authorList>
            <person name="Kallberg Y."/>
            <person name="Tangrot J."/>
            <person name="Rosling A."/>
        </authorList>
    </citation>
    <scope>NUCLEOTIDE SEQUENCE</scope>
    <source>
        <strain evidence="2">FL130A</strain>
    </source>
</reference>
<dbReference type="OrthoDB" id="2396946at2759"/>
<feature type="domain" description="ATPase AAA-type core" evidence="1">
    <location>
        <begin position="81"/>
        <end position="171"/>
    </location>
</feature>
<dbReference type="GO" id="GO:0004252">
    <property type="term" value="F:serine-type endopeptidase activity"/>
    <property type="evidence" value="ECO:0007669"/>
    <property type="project" value="InterPro"/>
</dbReference>
<evidence type="ECO:0000313" key="2">
    <source>
        <dbReference type="EMBL" id="CAG8697109.1"/>
    </source>
</evidence>